<dbReference type="Proteomes" id="UP000178870">
    <property type="component" value="Unassembled WGS sequence"/>
</dbReference>
<organism evidence="1 2">
    <name type="scientific">Candidatus Woesebacteria bacterium RIFCSPHIGHO2_01_FULL_44_21</name>
    <dbReference type="NCBI Taxonomy" id="1802503"/>
    <lineage>
        <taxon>Bacteria</taxon>
        <taxon>Candidatus Woeseibacteriota</taxon>
    </lineage>
</organism>
<accession>A0A1F7Z333</accession>
<evidence type="ECO:0000313" key="1">
    <source>
        <dbReference type="EMBL" id="OGM33489.1"/>
    </source>
</evidence>
<reference evidence="1 2" key="1">
    <citation type="journal article" date="2016" name="Nat. Commun.">
        <title>Thousands of microbial genomes shed light on interconnected biogeochemical processes in an aquifer system.</title>
        <authorList>
            <person name="Anantharaman K."/>
            <person name="Brown C.T."/>
            <person name="Hug L.A."/>
            <person name="Sharon I."/>
            <person name="Castelle C.J."/>
            <person name="Probst A.J."/>
            <person name="Thomas B.C."/>
            <person name="Singh A."/>
            <person name="Wilkins M.J."/>
            <person name="Karaoz U."/>
            <person name="Brodie E.L."/>
            <person name="Williams K.H."/>
            <person name="Hubbard S.S."/>
            <person name="Banfield J.F."/>
        </authorList>
    </citation>
    <scope>NUCLEOTIDE SEQUENCE [LARGE SCALE GENOMIC DNA]</scope>
</reference>
<proteinExistence type="predicted"/>
<comment type="caution">
    <text evidence="1">The sequence shown here is derived from an EMBL/GenBank/DDBJ whole genome shotgun (WGS) entry which is preliminary data.</text>
</comment>
<gene>
    <name evidence="1" type="ORF">A2803_04815</name>
</gene>
<dbReference type="AlphaFoldDB" id="A0A1F7Z333"/>
<sequence length="144" mass="16359">MLAERLKTDTRGGLTLVEARTNRKNMGVFGLEQPIPDYYEGILIKIPGMAKEPLSRYLFVLSTDPDEEVSISDLMEVVYEYTGTIIIGQSSRVSFRVEAPDKQKGQSRFRILNKNDLNSEDRYLVSDLLVDHGLVALRSEYTKL</sequence>
<evidence type="ECO:0000313" key="2">
    <source>
        <dbReference type="Proteomes" id="UP000178870"/>
    </source>
</evidence>
<name>A0A1F7Z333_9BACT</name>
<dbReference type="EMBL" id="MGGP01000001">
    <property type="protein sequence ID" value="OGM33489.1"/>
    <property type="molecule type" value="Genomic_DNA"/>
</dbReference>
<protein>
    <submittedName>
        <fullName evidence="1">Uncharacterized protein</fullName>
    </submittedName>
</protein>